<reference evidence="2" key="2">
    <citation type="journal article" date="2012" name="PLoS ONE">
        <title>A Deeply Branching Thermophilic Bacterium with an Ancient Acetyl-CoA Pathway Dominates a Subsurface Ecosystem.</title>
        <authorList>
            <person name="Takami H."/>
            <person name="Noguchi H."/>
            <person name="Takaki Y."/>
            <person name="Uchiyama I."/>
            <person name="Toyoda A."/>
            <person name="Nishi S."/>
            <person name="Chee G.-J."/>
            <person name="Arai W."/>
            <person name="Nunoura T."/>
            <person name="Itoh T."/>
            <person name="Hattori M."/>
            <person name="Takai K."/>
        </authorList>
    </citation>
    <scope>NUCLEOTIDE SEQUENCE</scope>
</reference>
<gene>
    <name evidence="2" type="ORF">HGMM_OP1C094</name>
</gene>
<sequence length="83" mass="9296">MKILKYPIVIEKTARNYSAYSPDLPGCVATGRTLEQTIKNMERAIRLHLQGLQEDGLPIPTPSCKITYEVNSHELLTGVEIRA</sequence>
<name>H5SQG3_ACEAU</name>
<proteinExistence type="predicted"/>
<feature type="domain" description="HicB-like antitoxin of toxin-antitoxin system" evidence="1">
    <location>
        <begin position="6"/>
        <end position="63"/>
    </location>
</feature>
<evidence type="ECO:0000313" key="2">
    <source>
        <dbReference type="EMBL" id="BAL58399.1"/>
    </source>
</evidence>
<dbReference type="InterPro" id="IPR031807">
    <property type="entry name" value="HicB-like"/>
</dbReference>
<dbReference type="InterPro" id="IPR035069">
    <property type="entry name" value="TTHA1013/TTHA0281-like"/>
</dbReference>
<dbReference type="SUPFAM" id="SSF143100">
    <property type="entry name" value="TTHA1013/TTHA0281-like"/>
    <property type="match status" value="1"/>
</dbReference>
<dbReference type="PANTHER" id="PTHR34504">
    <property type="entry name" value="ANTITOXIN HICB"/>
    <property type="match status" value="1"/>
</dbReference>
<dbReference type="Gene3D" id="3.30.160.250">
    <property type="match status" value="1"/>
</dbReference>
<dbReference type="PANTHER" id="PTHR34504:SF2">
    <property type="entry name" value="UPF0150 PROTEIN SSL0259"/>
    <property type="match status" value="1"/>
</dbReference>
<organism evidence="2">
    <name type="scientific">Acetithermum autotrophicum</name>
    <dbReference type="NCBI Taxonomy" id="1446466"/>
    <lineage>
        <taxon>Bacteria</taxon>
        <taxon>Candidatus Bipolaricaulota</taxon>
        <taxon>Candidatus Acetithermum</taxon>
    </lineage>
</organism>
<protein>
    <submittedName>
        <fullName evidence="2">Hypothetical conserved protein</fullName>
    </submittedName>
</protein>
<reference evidence="2" key="1">
    <citation type="journal article" date="2005" name="Environ. Microbiol.">
        <title>Genetic and functional properties of uncultivated thermophilic crenarchaeotes from a subsurface gold mine as revealed by analysis of genome fragments.</title>
        <authorList>
            <person name="Nunoura T."/>
            <person name="Hirayama H."/>
            <person name="Takami H."/>
            <person name="Oida H."/>
            <person name="Nishi S."/>
            <person name="Shimamura S."/>
            <person name="Suzuki Y."/>
            <person name="Inagaki F."/>
            <person name="Takai K."/>
            <person name="Nealson K.H."/>
            <person name="Horikoshi K."/>
        </authorList>
    </citation>
    <scope>NUCLEOTIDE SEQUENCE</scope>
</reference>
<dbReference type="InterPro" id="IPR051404">
    <property type="entry name" value="TA_system_antitoxin"/>
</dbReference>
<dbReference type="AlphaFoldDB" id="H5SQG3"/>
<evidence type="ECO:0000259" key="1">
    <source>
        <dbReference type="Pfam" id="PF15919"/>
    </source>
</evidence>
<dbReference type="EMBL" id="AP011800">
    <property type="protein sequence ID" value="BAL58399.1"/>
    <property type="molecule type" value="Genomic_DNA"/>
</dbReference>
<accession>H5SQG3</accession>
<dbReference type="Pfam" id="PF15919">
    <property type="entry name" value="HicB_lk_antitox"/>
    <property type="match status" value="1"/>
</dbReference>